<evidence type="ECO:0000313" key="1">
    <source>
        <dbReference type="EMBL" id="QES34794.1"/>
    </source>
</evidence>
<sequence>MGASGGTGVSELFWPILDVEGVDDDAWVMVPPRAGRAAPFPEWDDIGAWSREVAEDLWTDSDLDPGPDGVDFVAGTLLRTAEALAPPGSDHWLFLHLDHPADVPLPVCAALGPAAGPREETLRALTEADDRSAVEPPVVKTVKSDRLGKGMTTFRYVPQEDSPHLLACVRYAWQVEEHGADVVIWTASEDIAHVMRAAEDLENLARTLSIWTP</sequence>
<name>A0A5P2BWG3_STRVZ</name>
<proteinExistence type="predicted"/>
<protein>
    <submittedName>
        <fullName evidence="1">Uncharacterized protein</fullName>
    </submittedName>
</protein>
<dbReference type="EMBL" id="CP029192">
    <property type="protein sequence ID" value="QES34794.1"/>
    <property type="molecule type" value="Genomic_DNA"/>
</dbReference>
<reference evidence="1 2" key="1">
    <citation type="submission" date="2018-05" db="EMBL/GenBank/DDBJ databases">
        <title>Streptomyces venezuelae.</title>
        <authorList>
            <person name="Kim W."/>
            <person name="Lee N."/>
            <person name="Cho B.-K."/>
        </authorList>
    </citation>
    <scope>NUCLEOTIDE SEQUENCE [LARGE SCALE GENOMIC DNA]</scope>
    <source>
        <strain evidence="1 2">ATCC 14584</strain>
    </source>
</reference>
<gene>
    <name evidence="1" type="ORF">DEJ48_16525</name>
</gene>
<dbReference type="AlphaFoldDB" id="A0A5P2BWG3"/>
<accession>A0A5P2BWG3</accession>
<organism evidence="1 2">
    <name type="scientific">Streptomyces venezuelae</name>
    <dbReference type="NCBI Taxonomy" id="54571"/>
    <lineage>
        <taxon>Bacteria</taxon>
        <taxon>Bacillati</taxon>
        <taxon>Actinomycetota</taxon>
        <taxon>Actinomycetes</taxon>
        <taxon>Kitasatosporales</taxon>
        <taxon>Streptomycetaceae</taxon>
        <taxon>Streptomyces</taxon>
    </lineage>
</organism>
<dbReference type="Proteomes" id="UP000322927">
    <property type="component" value="Chromosome"/>
</dbReference>
<evidence type="ECO:0000313" key="2">
    <source>
        <dbReference type="Proteomes" id="UP000322927"/>
    </source>
</evidence>
<dbReference type="OrthoDB" id="4087444at2"/>